<dbReference type="AlphaFoldDB" id="A0A4Q7VQA3"/>
<dbReference type="RefSeq" id="WP_014749107.1">
    <property type="nucleotide sequence ID" value="NZ_SHKO01000001.1"/>
</dbReference>
<gene>
    <name evidence="2" type="ORF">EV681_0408</name>
</gene>
<dbReference type="OrthoDB" id="5513456at2"/>
<keyword evidence="1" id="KW-0472">Membrane</keyword>
<name>A0A4Q7VQA3_9BURK</name>
<protein>
    <submittedName>
        <fullName evidence="2">Uncharacterized protein DUF4150</fullName>
    </submittedName>
</protein>
<sequence>MLATTQLMGLDLGFPDVCLTPPALLPIPYPDMGFPMMAIPIAVTILFMGGFAHNMMTTIPLTLGDFPGVGTGILSHTVVGQSRRLFLNSYTTFLFGTPANRLCSFGLQNMFNIIGFTLVPGNFIVSILAP</sequence>
<accession>A0A4Q7VQA3</accession>
<keyword evidence="1" id="KW-1133">Transmembrane helix</keyword>
<dbReference type="EMBL" id="SHKO01000001">
    <property type="protein sequence ID" value="RZT98630.1"/>
    <property type="molecule type" value="Genomic_DNA"/>
</dbReference>
<reference evidence="2 3" key="1">
    <citation type="submission" date="2019-02" db="EMBL/GenBank/DDBJ databases">
        <title>Genomic Encyclopedia of Type Strains, Phase IV (KMG-IV): sequencing the most valuable type-strain genomes for metagenomic binning, comparative biology and taxonomic classification.</title>
        <authorList>
            <person name="Goeker M."/>
        </authorList>
    </citation>
    <scope>NUCLEOTIDE SEQUENCE [LARGE SCALE GENOMIC DNA]</scope>
    <source>
        <strain evidence="2 3">DSM 23814</strain>
    </source>
</reference>
<proteinExistence type="predicted"/>
<dbReference type="Pfam" id="PF13665">
    <property type="entry name" value="Tox-PAAR-like"/>
    <property type="match status" value="1"/>
</dbReference>
<keyword evidence="3" id="KW-1185">Reference proteome</keyword>
<organism evidence="2 3">
    <name type="scientific">Advenella incenata</name>
    <dbReference type="NCBI Taxonomy" id="267800"/>
    <lineage>
        <taxon>Bacteria</taxon>
        <taxon>Pseudomonadati</taxon>
        <taxon>Pseudomonadota</taxon>
        <taxon>Betaproteobacteria</taxon>
        <taxon>Burkholderiales</taxon>
        <taxon>Alcaligenaceae</taxon>
    </lineage>
</organism>
<keyword evidence="1" id="KW-0812">Transmembrane</keyword>
<feature type="transmembrane region" description="Helical" evidence="1">
    <location>
        <begin position="32"/>
        <end position="52"/>
    </location>
</feature>
<evidence type="ECO:0000256" key="1">
    <source>
        <dbReference type="SAM" id="Phobius"/>
    </source>
</evidence>
<dbReference type="Proteomes" id="UP000293398">
    <property type="component" value="Unassembled WGS sequence"/>
</dbReference>
<evidence type="ECO:0000313" key="3">
    <source>
        <dbReference type="Proteomes" id="UP000293398"/>
    </source>
</evidence>
<evidence type="ECO:0000313" key="2">
    <source>
        <dbReference type="EMBL" id="RZT98630.1"/>
    </source>
</evidence>
<feature type="transmembrane region" description="Helical" evidence="1">
    <location>
        <begin position="110"/>
        <end position="129"/>
    </location>
</feature>
<comment type="caution">
    <text evidence="2">The sequence shown here is derived from an EMBL/GenBank/DDBJ whole genome shotgun (WGS) entry which is preliminary data.</text>
</comment>